<proteinExistence type="predicted"/>
<evidence type="ECO:0000313" key="1">
    <source>
        <dbReference type="EMBL" id="BDD85921.1"/>
    </source>
</evidence>
<dbReference type="EMBL" id="AP025516">
    <property type="protein sequence ID" value="BDD85921.1"/>
    <property type="molecule type" value="Genomic_DNA"/>
</dbReference>
<reference evidence="1 2" key="1">
    <citation type="submission" date="2022-01" db="EMBL/GenBank/DDBJ databases">
        <title>Desulfofustis limnae sp. nov., a novel mesophilic sulfate-reducing bacterium isolated from marsh soil.</title>
        <authorList>
            <person name="Watanabe M."/>
            <person name="Takahashi A."/>
            <person name="Kojima H."/>
            <person name="Fukui M."/>
        </authorList>
    </citation>
    <scope>NUCLEOTIDE SEQUENCE [LARGE SCALE GENOMIC DNA]</scope>
    <source>
        <strain evidence="1 2">PPLL</strain>
    </source>
</reference>
<dbReference type="RefSeq" id="WP_284153043.1">
    <property type="nucleotide sequence ID" value="NZ_AP025516.1"/>
</dbReference>
<accession>A0ABN6LZ68</accession>
<keyword evidence="2" id="KW-1185">Reference proteome</keyword>
<gene>
    <name evidence="1" type="ORF">DPPLL_02860</name>
</gene>
<evidence type="ECO:0000313" key="2">
    <source>
        <dbReference type="Proteomes" id="UP000830055"/>
    </source>
</evidence>
<sequence>MIPRIFRWDDGNAPVLNGVAGSLINLLTKCLIDGYGDQLPVGGWTREFVNVEETKAVFRGNPLTGTGFFLRVDDTIGDYASCNGLEVATDLDTGTGLFPSAGIAFHKSGAANTTARKWVLAATDSFYYLFVYYHSTTADDIVASMSSANKAALSITFFGDFLKENDEGFNCVFGVGRNNLNVGTYAGSAYGLVRPPTYSGSDGSVYNTSMPRPISGTPDTPTAATILSPSAIGRHTPLTSNYFRLDGPAYTTKLYVSKIPFVDSGTHNLRGVLPGLHYPLHSWSSFATAFQTINEGGRSFMVFPACGYQSSSYMGFNVFLLEIGAEWS</sequence>
<organism evidence="1 2">
    <name type="scientific">Desulfofustis limnaeus</name>
    <dbReference type="NCBI Taxonomy" id="2740163"/>
    <lineage>
        <taxon>Bacteria</taxon>
        <taxon>Pseudomonadati</taxon>
        <taxon>Thermodesulfobacteriota</taxon>
        <taxon>Desulfobulbia</taxon>
        <taxon>Desulfobulbales</taxon>
        <taxon>Desulfocapsaceae</taxon>
        <taxon>Desulfofustis</taxon>
    </lineage>
</organism>
<dbReference type="Proteomes" id="UP000830055">
    <property type="component" value="Chromosome"/>
</dbReference>
<name>A0ABN6LZ68_9BACT</name>
<protein>
    <submittedName>
        <fullName evidence="1">Uncharacterized protein</fullName>
    </submittedName>
</protein>